<name>A0ABT7CTB6_9BACT</name>
<evidence type="ECO:0000313" key="4">
    <source>
        <dbReference type="Proteomes" id="UP001228581"/>
    </source>
</evidence>
<organism evidence="3 4">
    <name type="scientific">Xanthocytophaga flava</name>
    <dbReference type="NCBI Taxonomy" id="3048013"/>
    <lineage>
        <taxon>Bacteria</taxon>
        <taxon>Pseudomonadati</taxon>
        <taxon>Bacteroidota</taxon>
        <taxon>Cytophagia</taxon>
        <taxon>Cytophagales</taxon>
        <taxon>Rhodocytophagaceae</taxon>
        <taxon>Xanthocytophaga</taxon>
    </lineage>
</organism>
<dbReference type="PANTHER" id="PTHR35190:SF2">
    <property type="entry name" value="PROTEIN DCD1B"/>
    <property type="match status" value="1"/>
</dbReference>
<dbReference type="PANTHER" id="PTHR35190">
    <property type="entry name" value="PROTEIN DCD1B"/>
    <property type="match status" value="1"/>
</dbReference>
<dbReference type="Proteomes" id="UP001228581">
    <property type="component" value="Unassembled WGS sequence"/>
</dbReference>
<dbReference type="Gene3D" id="3.60.60.10">
    <property type="entry name" value="Penicillin V Acylase, Chain A"/>
    <property type="match status" value="1"/>
</dbReference>
<keyword evidence="3" id="KW-0012">Acyltransferase</keyword>
<proteinExistence type="predicted"/>
<reference evidence="3 4" key="1">
    <citation type="submission" date="2023-05" db="EMBL/GenBank/DDBJ databases">
        <authorList>
            <person name="Zhang X."/>
        </authorList>
    </citation>
    <scope>NUCLEOTIDE SEQUENCE [LARGE SCALE GENOMIC DNA]</scope>
    <source>
        <strain evidence="3 4">DM2B3-1</strain>
    </source>
</reference>
<dbReference type="InterPro" id="IPR047803">
    <property type="entry name" value="DCD1A/B-like"/>
</dbReference>
<dbReference type="InterPro" id="IPR005079">
    <property type="entry name" value="Peptidase_C45_hydrolase"/>
</dbReference>
<gene>
    <name evidence="3" type="ORF">QNI19_28870</name>
</gene>
<keyword evidence="1" id="KW-0812">Transmembrane</keyword>
<feature type="domain" description="Peptidase C45 hydrolase" evidence="2">
    <location>
        <begin position="207"/>
        <end position="406"/>
    </location>
</feature>
<dbReference type="RefSeq" id="WP_314035470.1">
    <property type="nucleotide sequence ID" value="NZ_JASJOR010000029.1"/>
</dbReference>
<dbReference type="EMBL" id="JASJOT010000027">
    <property type="protein sequence ID" value="MDJ1496984.1"/>
    <property type="molecule type" value="Genomic_DNA"/>
</dbReference>
<keyword evidence="3" id="KW-0808">Transferase</keyword>
<dbReference type="InterPro" id="IPR047794">
    <property type="entry name" value="C45_proenzyme-like"/>
</dbReference>
<sequence length="573" mass="65323">MNKLDIPSEKVKRSKAKRIGILALKILAGFVICLILLLVSLHFISRIDDPILTAQEKQLSYTRTPISGGWASGNNWIRKNDAGLYEMYIEGNAYERGYVNGLLSQELINKQEDFFVETLNKLLPATIYQYFIKYVVGYFNKDLDKYVSEEYKKEIYGVSRFASDKHNYIAPPYQRILNYHGAHDIGHAMQNMNFVGCTSFGVWGDKTEDGSIIIGRNFDFYVGDKFAQDKIVLFVRPDSGYKMMLVTWGGMIGVVSGMNEHGLTVTLNAAPSEIPTGTATPISLVARQVLQYARTTQEAYNIIEKSHVFVSEMLLVGSAQDHKVVSIEKTPTKTSMYQTDASSSRILCTNHFQSNTFKSDSLNINHQKNNPTQKRFERLNELLDNTSKFTYESVADVLRDQKGLHNTNIGLTNEAAINQLIAHHAIIFMPEQRMVWVSSNPYNLGKFKAYNLTDVFQGNPLDQQKQLINIESKTIAADSFLTTSSYTNVVFYKKIAEQITQKDFVLNSAIEKQFIESNKEYFNTYLLLATYYQQKRDYTKSLQYAQMAQSKYLASDKERKAIEEVIQKCKENL</sequence>
<dbReference type="Pfam" id="PF03417">
    <property type="entry name" value="AAT"/>
    <property type="match status" value="1"/>
</dbReference>
<dbReference type="GO" id="GO:0016746">
    <property type="term" value="F:acyltransferase activity"/>
    <property type="evidence" value="ECO:0007669"/>
    <property type="project" value="UniProtKB-KW"/>
</dbReference>
<feature type="transmembrane region" description="Helical" evidence="1">
    <location>
        <begin position="21"/>
        <end position="44"/>
    </location>
</feature>
<protein>
    <submittedName>
        <fullName evidence="3">C45 family autoproteolytic acyltransferase/hydrolase</fullName>
    </submittedName>
</protein>
<keyword evidence="4" id="KW-1185">Reference proteome</keyword>
<comment type="caution">
    <text evidence="3">The sequence shown here is derived from an EMBL/GenBank/DDBJ whole genome shotgun (WGS) entry which is preliminary data.</text>
</comment>
<evidence type="ECO:0000313" key="3">
    <source>
        <dbReference type="EMBL" id="MDJ1496984.1"/>
    </source>
</evidence>
<accession>A0ABT7CTB6</accession>
<keyword evidence="1" id="KW-0472">Membrane</keyword>
<evidence type="ECO:0000259" key="2">
    <source>
        <dbReference type="Pfam" id="PF03417"/>
    </source>
</evidence>
<dbReference type="NCBIfam" id="NF040521">
    <property type="entry name" value="C45_proenzyme"/>
    <property type="match status" value="1"/>
</dbReference>
<keyword evidence="1" id="KW-1133">Transmembrane helix</keyword>
<evidence type="ECO:0000256" key="1">
    <source>
        <dbReference type="SAM" id="Phobius"/>
    </source>
</evidence>